<name>A0A4D4J1N4_9PSEU</name>
<dbReference type="AlphaFoldDB" id="A0A4D4J1N4"/>
<sequence length="112" mass="12228">MDLDVVLRPLRVGARMRVPYLKSWGGRSGALIAAFVAFVIWVCKLLVLAFALAVILLAYACLGVAWLLAPPVAAVARRVYRGTLVPSTETYQGAVLRGVYRLNAALAPYLRR</sequence>
<feature type="transmembrane region" description="Helical" evidence="1">
    <location>
        <begin position="48"/>
        <end position="69"/>
    </location>
</feature>
<gene>
    <name evidence="2" type="ORF">GTS_06250</name>
</gene>
<evidence type="ECO:0000313" key="3">
    <source>
        <dbReference type="Proteomes" id="UP000298860"/>
    </source>
</evidence>
<evidence type="ECO:0000313" key="2">
    <source>
        <dbReference type="EMBL" id="GDY28992.1"/>
    </source>
</evidence>
<reference evidence="3" key="1">
    <citation type="submission" date="2019-04" db="EMBL/GenBank/DDBJ databases">
        <title>Draft genome sequence of Pseudonocardiaceae bacterium SL3-2-4.</title>
        <authorList>
            <person name="Ningsih F."/>
            <person name="Yokota A."/>
            <person name="Sakai Y."/>
            <person name="Nanatani K."/>
            <person name="Yabe S."/>
            <person name="Oetari A."/>
            <person name="Sjamsuridzal W."/>
        </authorList>
    </citation>
    <scope>NUCLEOTIDE SEQUENCE [LARGE SCALE GENOMIC DNA]</scope>
    <source>
        <strain evidence="3">SL3-2-4</strain>
    </source>
</reference>
<protein>
    <recommendedName>
        <fullName evidence="4">Sensor domain-containing protein</fullName>
    </recommendedName>
</protein>
<dbReference type="EMBL" id="BJFL01000002">
    <property type="protein sequence ID" value="GDY28992.1"/>
    <property type="molecule type" value="Genomic_DNA"/>
</dbReference>
<keyword evidence="3" id="KW-1185">Reference proteome</keyword>
<comment type="caution">
    <text evidence="2">The sequence shown here is derived from an EMBL/GenBank/DDBJ whole genome shotgun (WGS) entry which is preliminary data.</text>
</comment>
<organism evidence="2 3">
    <name type="scientific">Gandjariella thermophila</name>
    <dbReference type="NCBI Taxonomy" id="1931992"/>
    <lineage>
        <taxon>Bacteria</taxon>
        <taxon>Bacillati</taxon>
        <taxon>Actinomycetota</taxon>
        <taxon>Actinomycetes</taxon>
        <taxon>Pseudonocardiales</taxon>
        <taxon>Pseudonocardiaceae</taxon>
        <taxon>Gandjariella</taxon>
    </lineage>
</organism>
<keyword evidence="1" id="KW-0812">Transmembrane</keyword>
<dbReference type="Proteomes" id="UP000298860">
    <property type="component" value="Unassembled WGS sequence"/>
</dbReference>
<keyword evidence="1" id="KW-0472">Membrane</keyword>
<dbReference type="RefSeq" id="WP_137812173.1">
    <property type="nucleotide sequence ID" value="NZ_BJFL01000002.1"/>
</dbReference>
<proteinExistence type="predicted"/>
<evidence type="ECO:0008006" key="4">
    <source>
        <dbReference type="Google" id="ProtNLM"/>
    </source>
</evidence>
<evidence type="ECO:0000256" key="1">
    <source>
        <dbReference type="SAM" id="Phobius"/>
    </source>
</evidence>
<feature type="transmembrane region" description="Helical" evidence="1">
    <location>
        <begin position="24"/>
        <end position="42"/>
    </location>
</feature>
<accession>A0A4D4J1N4</accession>
<keyword evidence="1" id="KW-1133">Transmembrane helix</keyword>